<protein>
    <submittedName>
        <fullName evidence="3">Uncharacterized protein</fullName>
    </submittedName>
</protein>
<proteinExistence type="predicted"/>
<dbReference type="EMBL" id="AAIUQW010000001">
    <property type="protein sequence ID" value="ECI2783850.1"/>
    <property type="molecule type" value="Genomic_DNA"/>
</dbReference>
<organism evidence="3 4">
    <name type="scientific">Salmonella enterica I</name>
    <dbReference type="NCBI Taxonomy" id="59201"/>
    <lineage>
        <taxon>Bacteria</taxon>
        <taxon>Pseudomonadati</taxon>
        <taxon>Pseudomonadota</taxon>
        <taxon>Gammaproteobacteria</taxon>
        <taxon>Enterobacterales</taxon>
        <taxon>Enterobacteriaceae</taxon>
        <taxon>Salmonella</taxon>
    </lineage>
</organism>
<sequence length="102" mass="12142">MMQLNLARVLLLGDEINGYIRYEIFSKEGERPDYPEKIVVYREKALEANGDKYWVKTDEVINLDHLGFQEGQFQMAMTYHMRPARDMFSAIDECKKHYRKTC</sequence>
<reference evidence="1" key="2">
    <citation type="submission" date="2018-07" db="EMBL/GenBank/DDBJ databases">
        <authorList>
            <consortium name="GenomeTrakr network: Whole genome sequencing for foodborne pathogen traceback"/>
        </authorList>
    </citation>
    <scope>NUCLEOTIDE SEQUENCE</scope>
    <source>
        <strain evidence="1">FDA00003717</strain>
    </source>
</reference>
<reference evidence="3 4" key="1">
    <citation type="submission" date="2018-06" db="EMBL/GenBank/DDBJ databases">
        <authorList>
            <consortium name="Pathogen Informatics"/>
            <person name="Doyle S."/>
        </authorList>
    </citation>
    <scope>NUCLEOTIDE SEQUENCE [LARGE SCALE GENOMIC DNA]</scope>
    <source>
        <strain evidence="3 4">NCTC8261</strain>
    </source>
</reference>
<dbReference type="EMBL" id="UGXT01000002">
    <property type="protein sequence ID" value="SUH40024.1"/>
    <property type="molecule type" value="Genomic_DNA"/>
</dbReference>
<accession>A0A379X1R0</accession>
<dbReference type="AlphaFoldDB" id="A0A379X1R0"/>
<name>A0A379X1R0_SALET</name>
<evidence type="ECO:0000313" key="2">
    <source>
        <dbReference type="EMBL" id="ECI2788237.1"/>
    </source>
</evidence>
<dbReference type="EMBL" id="AAIUQW010000033">
    <property type="protein sequence ID" value="ECI2788237.1"/>
    <property type="molecule type" value="Genomic_DNA"/>
</dbReference>
<evidence type="ECO:0000313" key="3">
    <source>
        <dbReference type="EMBL" id="SUH40024.1"/>
    </source>
</evidence>
<dbReference type="RefSeq" id="WP_076933537.1">
    <property type="nucleotide sequence ID" value="NZ_JBJIBN010000005.1"/>
</dbReference>
<dbReference type="Proteomes" id="UP000254712">
    <property type="component" value="Unassembled WGS sequence"/>
</dbReference>
<evidence type="ECO:0000313" key="1">
    <source>
        <dbReference type="EMBL" id="ECI2783850.1"/>
    </source>
</evidence>
<evidence type="ECO:0000313" key="4">
    <source>
        <dbReference type="Proteomes" id="UP000254712"/>
    </source>
</evidence>
<gene>
    <name evidence="1" type="ORF">AIE18_01955</name>
    <name evidence="2" type="ORF">AIE18_25200</name>
    <name evidence="3" type="ORF">NCTC8261_06402</name>
</gene>